<keyword evidence="3" id="KW-0732">Signal</keyword>
<dbReference type="Proteomes" id="UP000178690">
    <property type="component" value="Unassembled WGS sequence"/>
</dbReference>
<evidence type="ECO:0000256" key="2">
    <source>
        <dbReference type="ARBA" id="ARBA00022525"/>
    </source>
</evidence>
<proteinExistence type="predicted"/>
<dbReference type="EMBL" id="MHST01000011">
    <property type="protein sequence ID" value="OHA49337.1"/>
    <property type="molecule type" value="Genomic_DNA"/>
</dbReference>
<accession>A0A1G2PM02</accession>
<protein>
    <submittedName>
        <fullName evidence="6">Uncharacterized protein</fullName>
    </submittedName>
</protein>
<dbReference type="AlphaFoldDB" id="A0A1G2PM02"/>
<comment type="subcellular location">
    <subcellularLocation>
        <location evidence="1">Secreted</location>
    </subcellularLocation>
</comment>
<evidence type="ECO:0000313" key="6">
    <source>
        <dbReference type="EMBL" id="OHA49337.1"/>
    </source>
</evidence>
<name>A0A1G2PM02_TERXR</name>
<evidence type="ECO:0000256" key="1">
    <source>
        <dbReference type="ARBA" id="ARBA00004613"/>
    </source>
</evidence>
<evidence type="ECO:0000256" key="3">
    <source>
        <dbReference type="ARBA" id="ARBA00022729"/>
    </source>
</evidence>
<comment type="caution">
    <text evidence="6">The sequence shown here is derived from an EMBL/GenBank/DDBJ whole genome shotgun (WGS) entry which is preliminary data.</text>
</comment>
<organism evidence="6 7">
    <name type="scientific">Terrybacteria sp. (strain RIFCSPHIGHO2_01_FULL_58_15)</name>
    <dbReference type="NCBI Taxonomy" id="1802363"/>
    <lineage>
        <taxon>Bacteria</taxon>
        <taxon>Candidatus Terryibacteriota</taxon>
    </lineage>
</organism>
<evidence type="ECO:0000256" key="4">
    <source>
        <dbReference type="ARBA" id="ARBA00022837"/>
    </source>
</evidence>
<evidence type="ECO:0000313" key="7">
    <source>
        <dbReference type="Proteomes" id="UP000178690"/>
    </source>
</evidence>
<gene>
    <name evidence="6" type="ORF">A2682_01485</name>
</gene>
<dbReference type="InterPro" id="IPR059100">
    <property type="entry name" value="TSP3_bac"/>
</dbReference>
<keyword evidence="4" id="KW-0106">Calcium</keyword>
<feature type="compositionally biased region" description="Basic and acidic residues" evidence="5">
    <location>
        <begin position="50"/>
        <end position="72"/>
    </location>
</feature>
<reference evidence="6 7" key="1">
    <citation type="journal article" date="2016" name="Nat. Commun.">
        <title>Thousands of microbial genomes shed light on interconnected biogeochemical processes in an aquifer system.</title>
        <authorList>
            <person name="Anantharaman K."/>
            <person name="Brown C.T."/>
            <person name="Hug L.A."/>
            <person name="Sharon I."/>
            <person name="Castelle C.J."/>
            <person name="Probst A.J."/>
            <person name="Thomas B.C."/>
            <person name="Singh A."/>
            <person name="Wilkins M.J."/>
            <person name="Karaoz U."/>
            <person name="Brodie E.L."/>
            <person name="Williams K.H."/>
            <person name="Hubbard S.S."/>
            <person name="Banfield J.F."/>
        </authorList>
    </citation>
    <scope>NUCLEOTIDE SEQUENCE [LARGE SCALE GENOMIC DNA]</scope>
    <source>
        <strain evidence="7">RIFCSPHIGHO2_01_FULL_58_15</strain>
    </source>
</reference>
<evidence type="ECO:0000256" key="5">
    <source>
        <dbReference type="SAM" id="MobiDB-lite"/>
    </source>
</evidence>
<keyword evidence="2" id="KW-0964">Secreted</keyword>
<sequence length="285" mass="31587">MRRLLFIALIIILGGYAAVAFLRGPARPFTAALLGAQQNEETKGPSFDADQDRDGLSDAKERIYGTDPQRDDTDGDGYADGEEVRRGFDPTATGSAKIAENANLMANLTVQYFEWARTVAKAEDPQLNDEAVQQFLNAEGLTRIPVPDVAENEIVSADQNGPEALRQYFTALTGVRMPDTTASYLDLADEVVRTQKSDILDNVLGGLVETYEAVRKIPVPQEARAVHREQLAFLKALRNLFSDLYAIDRDPVMLMRDIAWGNDLLQRSADLEQKRQTLLQTIANE</sequence>
<feature type="region of interest" description="Disordered" evidence="5">
    <location>
        <begin position="40"/>
        <end position="91"/>
    </location>
</feature>
<dbReference type="STRING" id="1802363.A2682_01485"/>
<dbReference type="Pfam" id="PF18884">
    <property type="entry name" value="TSP3_bac"/>
    <property type="match status" value="2"/>
</dbReference>